<sequence>MLLLLLYRAILMFFLTSKVPKDLETLTQHYRFLNRLMHSILFTFIPTLPSSLSSCQQDGFKSLLDVLSNISKSLQGFHLLQEKKFQDSSIRARLDDRNNNFETDLSSFINSALSRTRRCITLDHVFLD</sequence>
<dbReference type="EMBL" id="LLXJ01011302">
    <property type="protein sequence ID" value="PKB92374.1"/>
    <property type="molecule type" value="Genomic_DNA"/>
</dbReference>
<evidence type="ECO:0000256" key="1">
    <source>
        <dbReference type="SAM" id="SignalP"/>
    </source>
</evidence>
<protein>
    <submittedName>
        <fullName evidence="2">Uncharacterized protein</fullName>
    </submittedName>
</protein>
<keyword evidence="1" id="KW-0732">Signal</keyword>
<dbReference type="Proteomes" id="UP000232722">
    <property type="component" value="Unassembled WGS sequence"/>
</dbReference>
<evidence type="ECO:0000313" key="2">
    <source>
        <dbReference type="EMBL" id="PKB92374.1"/>
    </source>
</evidence>
<organism evidence="2 3">
    <name type="scientific">Rhizophagus irregularis</name>
    <dbReference type="NCBI Taxonomy" id="588596"/>
    <lineage>
        <taxon>Eukaryota</taxon>
        <taxon>Fungi</taxon>
        <taxon>Fungi incertae sedis</taxon>
        <taxon>Mucoromycota</taxon>
        <taxon>Glomeromycotina</taxon>
        <taxon>Glomeromycetes</taxon>
        <taxon>Glomerales</taxon>
        <taxon>Glomeraceae</taxon>
        <taxon>Rhizophagus</taxon>
    </lineage>
</organism>
<accession>A0A2N0NCS4</accession>
<feature type="chain" id="PRO_5014819361" evidence="1">
    <location>
        <begin position="21"/>
        <end position="128"/>
    </location>
</feature>
<dbReference type="VEuPathDB" id="FungiDB:RhiirA1_485090"/>
<proteinExistence type="predicted"/>
<dbReference type="AlphaFoldDB" id="A0A2N0NCS4"/>
<feature type="signal peptide" evidence="1">
    <location>
        <begin position="1"/>
        <end position="20"/>
    </location>
</feature>
<evidence type="ECO:0000313" key="3">
    <source>
        <dbReference type="Proteomes" id="UP000232722"/>
    </source>
</evidence>
<name>A0A2N0NCS4_9GLOM</name>
<reference evidence="2 3" key="2">
    <citation type="submission" date="2017-09" db="EMBL/GenBank/DDBJ databases">
        <title>Extensive intraspecific genome diversity in a model arbuscular mycorrhizal fungus.</title>
        <authorList>
            <person name="Chen E.C."/>
            <person name="Morin E."/>
            <person name="Beaudet D."/>
            <person name="Noel J."/>
            <person name="Ndikumana S."/>
            <person name="Charron P."/>
            <person name="St-Onge C."/>
            <person name="Giorgi J."/>
            <person name="Grigoriev I.V."/>
            <person name="Roux C."/>
            <person name="Martin F.M."/>
            <person name="Corradi N."/>
        </authorList>
    </citation>
    <scope>NUCLEOTIDE SEQUENCE [LARGE SCALE GENOMIC DNA]</scope>
    <source>
        <strain evidence="2 3">A5</strain>
    </source>
</reference>
<reference evidence="2 3" key="1">
    <citation type="submission" date="2016-04" db="EMBL/GenBank/DDBJ databases">
        <title>Genome analyses suggest a sexual origin of heterokaryosis in a supposedly ancient asexual fungus.</title>
        <authorList>
            <person name="Ropars J."/>
            <person name="Sedzielewska K."/>
            <person name="Noel J."/>
            <person name="Charron P."/>
            <person name="Farinelli L."/>
            <person name="Marton T."/>
            <person name="Kruger M."/>
            <person name="Pelin A."/>
            <person name="Brachmann A."/>
            <person name="Corradi N."/>
        </authorList>
    </citation>
    <scope>NUCLEOTIDE SEQUENCE [LARGE SCALE GENOMIC DNA]</scope>
    <source>
        <strain evidence="2 3">A5</strain>
    </source>
</reference>
<gene>
    <name evidence="2" type="ORF">RhiirA5_444944</name>
</gene>
<comment type="caution">
    <text evidence="2">The sequence shown here is derived from an EMBL/GenBank/DDBJ whole genome shotgun (WGS) entry which is preliminary data.</text>
</comment>